<dbReference type="EMBL" id="JAEDAK010000004">
    <property type="protein sequence ID" value="MBH9576686.1"/>
    <property type="molecule type" value="Genomic_DNA"/>
</dbReference>
<dbReference type="GO" id="GO:0052621">
    <property type="term" value="F:diguanylate cyclase activity"/>
    <property type="evidence" value="ECO:0007669"/>
    <property type="project" value="UniProtKB-EC"/>
</dbReference>
<feature type="transmembrane region" description="Helical" evidence="3">
    <location>
        <begin position="108"/>
        <end position="127"/>
    </location>
</feature>
<feature type="domain" description="GGDEF" evidence="4">
    <location>
        <begin position="238"/>
        <end position="367"/>
    </location>
</feature>
<dbReference type="FunFam" id="3.30.70.270:FF:000001">
    <property type="entry name" value="Diguanylate cyclase domain protein"/>
    <property type="match status" value="1"/>
</dbReference>
<evidence type="ECO:0000313" key="5">
    <source>
        <dbReference type="EMBL" id="MBH9576686.1"/>
    </source>
</evidence>
<proteinExistence type="predicted"/>
<gene>
    <name evidence="5" type="ORF">I7X39_07200</name>
</gene>
<comment type="catalytic activity">
    <reaction evidence="2">
        <text>2 GTP = 3',3'-c-di-GMP + 2 diphosphate</text>
        <dbReference type="Rhea" id="RHEA:24898"/>
        <dbReference type="ChEBI" id="CHEBI:33019"/>
        <dbReference type="ChEBI" id="CHEBI:37565"/>
        <dbReference type="ChEBI" id="CHEBI:58805"/>
        <dbReference type="EC" id="2.7.7.65"/>
    </reaction>
</comment>
<evidence type="ECO:0000256" key="1">
    <source>
        <dbReference type="ARBA" id="ARBA00012528"/>
    </source>
</evidence>
<dbReference type="InterPro" id="IPR043128">
    <property type="entry name" value="Rev_trsase/Diguanyl_cyclase"/>
</dbReference>
<feature type="transmembrane region" description="Helical" evidence="3">
    <location>
        <begin position="48"/>
        <end position="70"/>
    </location>
</feature>
<dbReference type="InterPro" id="IPR050469">
    <property type="entry name" value="Diguanylate_Cyclase"/>
</dbReference>
<evidence type="ECO:0000256" key="2">
    <source>
        <dbReference type="ARBA" id="ARBA00034247"/>
    </source>
</evidence>
<keyword evidence="3" id="KW-1133">Transmembrane helix</keyword>
<dbReference type="CDD" id="cd01949">
    <property type="entry name" value="GGDEF"/>
    <property type="match status" value="1"/>
</dbReference>
<keyword evidence="6" id="KW-1185">Reference proteome</keyword>
<dbReference type="GO" id="GO:1902201">
    <property type="term" value="P:negative regulation of bacterial-type flagellum-dependent cell motility"/>
    <property type="evidence" value="ECO:0007669"/>
    <property type="project" value="TreeGrafter"/>
</dbReference>
<dbReference type="InterPro" id="IPR000160">
    <property type="entry name" value="GGDEF_dom"/>
</dbReference>
<keyword evidence="3" id="KW-0812">Transmembrane</keyword>
<dbReference type="Proteomes" id="UP000613266">
    <property type="component" value="Unassembled WGS sequence"/>
</dbReference>
<sequence>MPAQDFARAEQLGFEQCARAMQQLLRNAPPGWAFVLLVAWEPIGPRPLLIWLAAAAVLWLLCQLQLHRILARGAQRERDANALALAAVLDGASWGLCAWAVAGHSPVLDAWLIILMCGVGAISATAYLTHLRAYAWQLGAYWLPLAASTAWQGAPAWQLTAGSLLFYVLLFWLMRPVSARLIEGLRLQIDNERMAQQLRENLERKAHEAATDALTGLANRRSLDQLLDAWLQRPPTQEGLAVLMLDIDHFKAVNDRHGHGVGDATLKTFAERVRAQLRSSDQCARYGGEEFCVLLPGATHEKALEIAERLRAAVASQPLLSEPLVDNTVSVGLAWMAEGDDAATLLQRADAALYEAKRSGRNRVVAA</sequence>
<dbReference type="InterPro" id="IPR029787">
    <property type="entry name" value="Nucleotide_cyclase"/>
</dbReference>
<evidence type="ECO:0000259" key="4">
    <source>
        <dbReference type="PROSITE" id="PS50887"/>
    </source>
</evidence>
<dbReference type="SMART" id="SM00267">
    <property type="entry name" value="GGDEF"/>
    <property type="match status" value="1"/>
</dbReference>
<evidence type="ECO:0000313" key="6">
    <source>
        <dbReference type="Proteomes" id="UP000613266"/>
    </source>
</evidence>
<dbReference type="PROSITE" id="PS50887">
    <property type="entry name" value="GGDEF"/>
    <property type="match status" value="1"/>
</dbReference>
<dbReference type="SUPFAM" id="SSF55073">
    <property type="entry name" value="Nucleotide cyclase"/>
    <property type="match status" value="1"/>
</dbReference>
<evidence type="ECO:0000256" key="3">
    <source>
        <dbReference type="SAM" id="Phobius"/>
    </source>
</evidence>
<name>A0A931J1M5_9BURK</name>
<dbReference type="GO" id="GO:0043709">
    <property type="term" value="P:cell adhesion involved in single-species biofilm formation"/>
    <property type="evidence" value="ECO:0007669"/>
    <property type="project" value="TreeGrafter"/>
</dbReference>
<dbReference type="EC" id="2.7.7.65" evidence="1"/>
<dbReference type="RefSeq" id="WP_198110306.1">
    <property type="nucleotide sequence ID" value="NZ_JAEDAK010000004.1"/>
</dbReference>
<dbReference type="PANTHER" id="PTHR45138:SF9">
    <property type="entry name" value="DIGUANYLATE CYCLASE DGCM-RELATED"/>
    <property type="match status" value="1"/>
</dbReference>
<organism evidence="5 6">
    <name type="scientific">Inhella proteolytica</name>
    <dbReference type="NCBI Taxonomy" id="2795029"/>
    <lineage>
        <taxon>Bacteria</taxon>
        <taxon>Pseudomonadati</taxon>
        <taxon>Pseudomonadota</taxon>
        <taxon>Betaproteobacteria</taxon>
        <taxon>Burkholderiales</taxon>
        <taxon>Sphaerotilaceae</taxon>
        <taxon>Inhella</taxon>
    </lineage>
</organism>
<protein>
    <recommendedName>
        <fullName evidence="1">diguanylate cyclase</fullName>
        <ecNumber evidence="1">2.7.7.65</ecNumber>
    </recommendedName>
</protein>
<keyword evidence="3" id="KW-0472">Membrane</keyword>
<reference evidence="5" key="1">
    <citation type="submission" date="2020-12" db="EMBL/GenBank/DDBJ databases">
        <title>The genome sequence of Inhella sp. 1Y17.</title>
        <authorList>
            <person name="Liu Y."/>
        </authorList>
    </citation>
    <scope>NUCLEOTIDE SEQUENCE</scope>
    <source>
        <strain evidence="5">1Y17</strain>
    </source>
</reference>
<accession>A0A931J1M5</accession>
<feature type="transmembrane region" description="Helical" evidence="3">
    <location>
        <begin position="157"/>
        <end position="174"/>
    </location>
</feature>
<dbReference type="AlphaFoldDB" id="A0A931J1M5"/>
<comment type="caution">
    <text evidence="5">The sequence shown here is derived from an EMBL/GenBank/DDBJ whole genome shotgun (WGS) entry which is preliminary data.</text>
</comment>
<dbReference type="Gene3D" id="3.30.70.270">
    <property type="match status" value="1"/>
</dbReference>
<feature type="transmembrane region" description="Helical" evidence="3">
    <location>
        <begin position="82"/>
        <end position="102"/>
    </location>
</feature>
<dbReference type="GO" id="GO:0005886">
    <property type="term" value="C:plasma membrane"/>
    <property type="evidence" value="ECO:0007669"/>
    <property type="project" value="TreeGrafter"/>
</dbReference>
<dbReference type="Pfam" id="PF00990">
    <property type="entry name" value="GGDEF"/>
    <property type="match status" value="1"/>
</dbReference>
<dbReference type="NCBIfam" id="TIGR00254">
    <property type="entry name" value="GGDEF"/>
    <property type="match status" value="1"/>
</dbReference>
<dbReference type="PANTHER" id="PTHR45138">
    <property type="entry name" value="REGULATORY COMPONENTS OF SENSORY TRANSDUCTION SYSTEM"/>
    <property type="match status" value="1"/>
</dbReference>